<evidence type="ECO:0000256" key="1">
    <source>
        <dbReference type="SAM" id="MobiDB-lite"/>
    </source>
</evidence>
<dbReference type="STRING" id="4572.M7YHV3"/>
<gene>
    <name evidence="2" type="ORF">TRIUR3_24027</name>
</gene>
<feature type="compositionally biased region" description="Polar residues" evidence="1">
    <location>
        <begin position="237"/>
        <end position="248"/>
    </location>
</feature>
<accession>M7YHV3</accession>
<feature type="region of interest" description="Disordered" evidence="1">
    <location>
        <begin position="237"/>
        <end position="316"/>
    </location>
</feature>
<dbReference type="AlphaFoldDB" id="M7YHV3"/>
<evidence type="ECO:0008006" key="3">
    <source>
        <dbReference type="Google" id="ProtNLM"/>
    </source>
</evidence>
<organism evidence="2">
    <name type="scientific">Triticum urartu</name>
    <name type="common">Red wild einkorn</name>
    <name type="synonym">Crithodium urartu</name>
    <dbReference type="NCBI Taxonomy" id="4572"/>
    <lineage>
        <taxon>Eukaryota</taxon>
        <taxon>Viridiplantae</taxon>
        <taxon>Streptophyta</taxon>
        <taxon>Embryophyta</taxon>
        <taxon>Tracheophyta</taxon>
        <taxon>Spermatophyta</taxon>
        <taxon>Magnoliopsida</taxon>
        <taxon>Liliopsida</taxon>
        <taxon>Poales</taxon>
        <taxon>Poaceae</taxon>
        <taxon>BOP clade</taxon>
        <taxon>Pooideae</taxon>
        <taxon>Triticodae</taxon>
        <taxon>Triticeae</taxon>
        <taxon>Triticinae</taxon>
        <taxon>Triticum</taxon>
    </lineage>
</organism>
<reference evidence="2" key="1">
    <citation type="journal article" date="2013" name="Nature">
        <title>Draft genome of the wheat A-genome progenitor Triticum urartu.</title>
        <authorList>
            <person name="Ling H.Q."/>
            <person name="Zhao S."/>
            <person name="Liu D."/>
            <person name="Wang J."/>
            <person name="Sun H."/>
            <person name="Zhang C."/>
            <person name="Fan H."/>
            <person name="Li D."/>
            <person name="Dong L."/>
            <person name="Tao Y."/>
            <person name="Gao C."/>
            <person name="Wu H."/>
            <person name="Li Y."/>
            <person name="Cui Y."/>
            <person name="Guo X."/>
            <person name="Zheng S."/>
            <person name="Wang B."/>
            <person name="Yu K."/>
            <person name="Liang Q."/>
            <person name="Yang W."/>
            <person name="Lou X."/>
            <person name="Chen J."/>
            <person name="Feng M."/>
            <person name="Jian J."/>
            <person name="Zhang X."/>
            <person name="Luo G."/>
            <person name="Jiang Y."/>
            <person name="Liu J."/>
            <person name="Wang Z."/>
            <person name="Sha Y."/>
            <person name="Zhang B."/>
            <person name="Wu H."/>
            <person name="Tang D."/>
            <person name="Shen Q."/>
            <person name="Xue P."/>
            <person name="Zou S."/>
            <person name="Wang X."/>
            <person name="Liu X."/>
            <person name="Wang F."/>
            <person name="Yang Y."/>
            <person name="An X."/>
            <person name="Dong Z."/>
            <person name="Zhang K."/>
            <person name="Zhang X."/>
            <person name="Luo M.C."/>
            <person name="Dvorak J."/>
            <person name="Tong Y."/>
            <person name="Wang J."/>
            <person name="Yang H."/>
            <person name="Li Z."/>
            <person name="Wang D."/>
            <person name="Zhang A."/>
            <person name="Wang J."/>
        </authorList>
    </citation>
    <scope>NUCLEOTIDE SEQUENCE</scope>
</reference>
<evidence type="ECO:0000313" key="2">
    <source>
        <dbReference type="EMBL" id="EMS49983.1"/>
    </source>
</evidence>
<sequence length="570" mass="63306">MCGGVILADLKTPMVPGRVIQTTLWPKKRKPRWGWHFTGLDGFGVGLGVEDDYVDVEEFQGVAGWLRRILAPGRRDQSIDHRQGVPLQRSFSFMRSPPLATVPRGRRHRFLATPAVCASGQSAPDAIAAASASSRMTYQCSPTAVNKASSTSRTDSLDVEERLCRVKCGQLSRKQVNGSSSNHTAGSIGMPLQAPFQDITNVVDSHSLSKGKQAQKILGSVDHPITGTKRSINLSGISIQSNTPSTGHVSLPKNASERTGQHKRVSAFLDKGSGHKRRRMSNGAGRSNTGKGTHEDGVANEQEDHDSTIYVPDGSFPVLEDETGQSEYMTEDDEGYIFAGHGTDCVLSYRDQNHANCEMQDDPFDCIYRNVPSGHHVLEPVPNCTNCNAKRFQYENPTFCCMGGKVKIVTPYVPDEMRRLYTSQDPDAKYFQDNIRYFNSHFSFTSLGVILDQRYCNKKSGVYNFRAQGQIYHRIDQLVPVEDGPKHLQLYFYDTESDLQHRFRYSPNLDRVLIGKLASILSSNPYAQTFRSLGSVSNLDEYRIELNTDISVDQRVYNAPFSQTGKLGGT</sequence>
<proteinExistence type="predicted"/>
<dbReference type="PANTHER" id="PTHR45786">
    <property type="entry name" value="DNA BINDING PROTEIN-LIKE"/>
    <property type="match status" value="1"/>
</dbReference>
<dbReference type="EMBL" id="KD236867">
    <property type="protein sequence ID" value="EMS49983.1"/>
    <property type="molecule type" value="Genomic_DNA"/>
</dbReference>
<dbReference type="PANTHER" id="PTHR45786:SF75">
    <property type="entry name" value="ATP-DEPENDENT DNA HELICASE"/>
    <property type="match status" value="1"/>
</dbReference>
<dbReference type="eggNOG" id="KOG0987">
    <property type="taxonomic scope" value="Eukaryota"/>
</dbReference>
<name>M7YHV3_TRIUA</name>
<protein>
    <recommendedName>
        <fullName evidence="3">Helitron helicase-like domain-containing protein</fullName>
    </recommendedName>
</protein>